<feature type="region of interest" description="Disordered" evidence="1">
    <location>
        <begin position="1"/>
        <end position="30"/>
    </location>
</feature>
<reference evidence="2 3" key="1">
    <citation type="submission" date="2019-09" db="EMBL/GenBank/DDBJ databases">
        <authorList>
            <person name="Ou C."/>
        </authorList>
    </citation>
    <scope>NUCLEOTIDE SEQUENCE [LARGE SCALE GENOMIC DNA]</scope>
    <source>
        <strain evidence="2">S2</strain>
        <tissue evidence="2">Leaf</tissue>
    </source>
</reference>
<organism evidence="2 3">
    <name type="scientific">Pyrus ussuriensis x Pyrus communis</name>
    <dbReference type="NCBI Taxonomy" id="2448454"/>
    <lineage>
        <taxon>Eukaryota</taxon>
        <taxon>Viridiplantae</taxon>
        <taxon>Streptophyta</taxon>
        <taxon>Embryophyta</taxon>
        <taxon>Tracheophyta</taxon>
        <taxon>Spermatophyta</taxon>
        <taxon>Magnoliopsida</taxon>
        <taxon>eudicotyledons</taxon>
        <taxon>Gunneridae</taxon>
        <taxon>Pentapetalae</taxon>
        <taxon>rosids</taxon>
        <taxon>fabids</taxon>
        <taxon>Rosales</taxon>
        <taxon>Rosaceae</taxon>
        <taxon>Amygdaloideae</taxon>
        <taxon>Maleae</taxon>
        <taxon>Pyrus</taxon>
    </lineage>
</organism>
<comment type="caution">
    <text evidence="2">The sequence shown here is derived from an EMBL/GenBank/DDBJ whole genome shotgun (WGS) entry which is preliminary data.</text>
</comment>
<sequence>MSQLITRHRSVTNAPPALSTSTTPSVSAPLIGEPTPLTEATPTASQVNFHLKDISPEVFAYLEETFANRYRNWKSDLHVHFKKWGDLETARLHGCPSELVDWLCKHFMDPKFVAAIVEKGNAVLQEATSQLPPETPIEDVTIPEDVGFQILTEDPRHADGYDCTGLSNVRSSNPDAST</sequence>
<protein>
    <submittedName>
        <fullName evidence="2">Uncharacterized protein</fullName>
    </submittedName>
</protein>
<reference evidence="2 3" key="3">
    <citation type="submission" date="2019-11" db="EMBL/GenBank/DDBJ databases">
        <title>A de novo genome assembly of a pear dwarfing rootstock.</title>
        <authorList>
            <person name="Wang F."/>
            <person name="Wang J."/>
            <person name="Li S."/>
            <person name="Zhang Y."/>
            <person name="Fang M."/>
            <person name="Ma L."/>
            <person name="Zhao Y."/>
            <person name="Jiang S."/>
        </authorList>
    </citation>
    <scope>NUCLEOTIDE SEQUENCE [LARGE SCALE GENOMIC DNA]</scope>
    <source>
        <strain evidence="2">S2</strain>
        <tissue evidence="2">Leaf</tissue>
    </source>
</reference>
<name>A0A5N5HSL6_9ROSA</name>
<gene>
    <name evidence="2" type="ORF">D8674_033947</name>
</gene>
<accession>A0A5N5HSL6</accession>
<dbReference type="AlphaFoldDB" id="A0A5N5HSL6"/>
<proteinExistence type="predicted"/>
<feature type="compositionally biased region" description="Basic residues" evidence="1">
    <location>
        <begin position="1"/>
        <end position="10"/>
    </location>
</feature>
<evidence type="ECO:0000256" key="1">
    <source>
        <dbReference type="SAM" id="MobiDB-lite"/>
    </source>
</evidence>
<evidence type="ECO:0000313" key="3">
    <source>
        <dbReference type="Proteomes" id="UP000327157"/>
    </source>
</evidence>
<dbReference type="EMBL" id="SMOL01000148">
    <property type="protein sequence ID" value="KAB2629152.1"/>
    <property type="molecule type" value="Genomic_DNA"/>
</dbReference>
<evidence type="ECO:0000313" key="2">
    <source>
        <dbReference type="EMBL" id="KAB2629152.1"/>
    </source>
</evidence>
<dbReference type="Proteomes" id="UP000327157">
    <property type="component" value="Chromosome 8"/>
</dbReference>
<reference evidence="3" key="2">
    <citation type="submission" date="2019-10" db="EMBL/GenBank/DDBJ databases">
        <title>A de novo genome assembly of a pear dwarfing rootstock.</title>
        <authorList>
            <person name="Wang F."/>
            <person name="Wang J."/>
            <person name="Li S."/>
            <person name="Zhang Y."/>
            <person name="Fang M."/>
            <person name="Ma L."/>
            <person name="Zhao Y."/>
            <person name="Jiang S."/>
        </authorList>
    </citation>
    <scope>NUCLEOTIDE SEQUENCE [LARGE SCALE GENOMIC DNA]</scope>
</reference>
<keyword evidence="3" id="KW-1185">Reference proteome</keyword>